<evidence type="ECO:0000313" key="2">
    <source>
        <dbReference type="Proteomes" id="UP000814140"/>
    </source>
</evidence>
<dbReference type="Proteomes" id="UP000814140">
    <property type="component" value="Unassembled WGS sequence"/>
</dbReference>
<evidence type="ECO:0000313" key="1">
    <source>
        <dbReference type="EMBL" id="KAI0058897.1"/>
    </source>
</evidence>
<name>A0ACB8SRP6_9AGAM</name>
<reference evidence="1" key="1">
    <citation type="submission" date="2021-03" db="EMBL/GenBank/DDBJ databases">
        <authorList>
            <consortium name="DOE Joint Genome Institute"/>
            <person name="Ahrendt S."/>
            <person name="Looney B.P."/>
            <person name="Miyauchi S."/>
            <person name="Morin E."/>
            <person name="Drula E."/>
            <person name="Courty P.E."/>
            <person name="Chicoki N."/>
            <person name="Fauchery L."/>
            <person name="Kohler A."/>
            <person name="Kuo A."/>
            <person name="Labutti K."/>
            <person name="Pangilinan J."/>
            <person name="Lipzen A."/>
            <person name="Riley R."/>
            <person name="Andreopoulos W."/>
            <person name="He G."/>
            <person name="Johnson J."/>
            <person name="Barry K.W."/>
            <person name="Grigoriev I.V."/>
            <person name="Nagy L."/>
            <person name="Hibbett D."/>
            <person name="Henrissat B."/>
            <person name="Matheny P.B."/>
            <person name="Labbe J."/>
            <person name="Martin F."/>
        </authorList>
    </citation>
    <scope>NUCLEOTIDE SEQUENCE</scope>
    <source>
        <strain evidence="1">HHB10654</strain>
    </source>
</reference>
<dbReference type="EMBL" id="MU277231">
    <property type="protein sequence ID" value="KAI0058897.1"/>
    <property type="molecule type" value="Genomic_DNA"/>
</dbReference>
<gene>
    <name evidence="1" type="ORF">BV25DRAFT_1187224</name>
</gene>
<keyword evidence="2" id="KW-1185">Reference proteome</keyword>
<organism evidence="1 2">
    <name type="scientific">Artomyces pyxidatus</name>
    <dbReference type="NCBI Taxonomy" id="48021"/>
    <lineage>
        <taxon>Eukaryota</taxon>
        <taxon>Fungi</taxon>
        <taxon>Dikarya</taxon>
        <taxon>Basidiomycota</taxon>
        <taxon>Agaricomycotina</taxon>
        <taxon>Agaricomycetes</taxon>
        <taxon>Russulales</taxon>
        <taxon>Auriscalpiaceae</taxon>
        <taxon>Artomyces</taxon>
    </lineage>
</organism>
<reference evidence="1" key="2">
    <citation type="journal article" date="2022" name="New Phytol.">
        <title>Evolutionary transition to the ectomycorrhizal habit in the genomes of a hyperdiverse lineage of mushroom-forming fungi.</title>
        <authorList>
            <person name="Looney B."/>
            <person name="Miyauchi S."/>
            <person name="Morin E."/>
            <person name="Drula E."/>
            <person name="Courty P.E."/>
            <person name="Kohler A."/>
            <person name="Kuo A."/>
            <person name="LaButti K."/>
            <person name="Pangilinan J."/>
            <person name="Lipzen A."/>
            <person name="Riley R."/>
            <person name="Andreopoulos W."/>
            <person name="He G."/>
            <person name="Johnson J."/>
            <person name="Nolan M."/>
            <person name="Tritt A."/>
            <person name="Barry K.W."/>
            <person name="Grigoriev I.V."/>
            <person name="Nagy L.G."/>
            <person name="Hibbett D."/>
            <person name="Henrissat B."/>
            <person name="Matheny P.B."/>
            <person name="Labbe J."/>
            <person name="Martin F.M."/>
        </authorList>
    </citation>
    <scope>NUCLEOTIDE SEQUENCE</scope>
    <source>
        <strain evidence="1">HHB10654</strain>
    </source>
</reference>
<accession>A0ACB8SRP6</accession>
<sequence>MSPLKQNAIVVSDEGTPVLKQVDIHRPGPGEVLIKVIAAGQTPSDWMIAERARLTGAVLGLDFAGVVEEVGADVPETVRHVGERVCGFVHGGTTHRGSFCEYLVASARYGIIAIPDSWSFEQAASVGCAGFTVLQNLYDTYLDLPTPLTPAAEPFSILIYGGSSSLGIYAIQIAKLSGLRVITTASKRNFELLRSYGADEVYDYNDPAVGQKIKTSTQGKLTHAMDTISEGNTGKIIADAFSDDGGLVGTALPYESIRADIRNHFTLVYHLLGKDFDFPFPYRVNPDNYELSEKYAQLLSATVALGKFKPMPTLIMPKGLASVEEGFAYMKGGKVSAQKIIYRIADTPKE</sequence>
<comment type="caution">
    <text evidence="1">The sequence shown here is derived from an EMBL/GenBank/DDBJ whole genome shotgun (WGS) entry which is preliminary data.</text>
</comment>
<proteinExistence type="predicted"/>
<protein>
    <submittedName>
        <fullName evidence="1">GroES-like protein</fullName>
    </submittedName>
</protein>